<dbReference type="InterPro" id="IPR005112">
    <property type="entry name" value="dDENN_dom"/>
</dbReference>
<dbReference type="PANTHER" id="PTHR46070:SF1">
    <property type="entry name" value="PINSTRIPE, ISOFORM A"/>
    <property type="match status" value="1"/>
</dbReference>
<dbReference type="SUPFAM" id="SSF49723">
    <property type="entry name" value="Lipase/lipooxygenase domain (PLAT/LH2 domain)"/>
    <property type="match status" value="1"/>
</dbReference>
<dbReference type="InterPro" id="IPR001024">
    <property type="entry name" value="PLAT/LH2_dom"/>
</dbReference>
<evidence type="ECO:0000256" key="6">
    <source>
        <dbReference type="SAM" id="MobiDB-lite"/>
    </source>
</evidence>
<dbReference type="InterPro" id="IPR037213">
    <property type="entry name" value="Run_dom_sf"/>
</dbReference>
<dbReference type="InterPro" id="IPR036392">
    <property type="entry name" value="PLAT/LH2_dom_sf"/>
</dbReference>
<feature type="domain" description="UDENN" evidence="9">
    <location>
        <begin position="68"/>
        <end position="636"/>
    </location>
</feature>
<evidence type="ECO:0000256" key="3">
    <source>
        <dbReference type="ARBA" id="ARBA00022737"/>
    </source>
</evidence>
<dbReference type="Pfam" id="PF02141">
    <property type="entry name" value="DENN"/>
    <property type="match status" value="1"/>
</dbReference>
<dbReference type="InterPro" id="IPR004853">
    <property type="entry name" value="Sugar_P_trans_dom"/>
</dbReference>
<dbReference type="OrthoDB" id="6019893at2759"/>
<feature type="region of interest" description="Disordered" evidence="6">
    <location>
        <begin position="180"/>
        <end position="212"/>
    </location>
</feature>
<organism evidence="11 12">
    <name type="scientific">Onchocerca flexuosa</name>
    <dbReference type="NCBI Taxonomy" id="387005"/>
    <lineage>
        <taxon>Eukaryota</taxon>
        <taxon>Metazoa</taxon>
        <taxon>Ecdysozoa</taxon>
        <taxon>Nematoda</taxon>
        <taxon>Chromadorea</taxon>
        <taxon>Rhabditida</taxon>
        <taxon>Spirurina</taxon>
        <taxon>Spiruromorpha</taxon>
        <taxon>Filarioidea</taxon>
        <taxon>Onchocercidae</taxon>
        <taxon>Onchocerca</taxon>
    </lineage>
</organism>
<dbReference type="SMART" id="SM00801">
    <property type="entry name" value="dDENN"/>
    <property type="match status" value="1"/>
</dbReference>
<evidence type="ECO:0000259" key="8">
    <source>
        <dbReference type="PROSITE" id="PS50095"/>
    </source>
</evidence>
<evidence type="ECO:0000313" key="12">
    <source>
        <dbReference type="Proteomes" id="UP000242913"/>
    </source>
</evidence>
<dbReference type="InterPro" id="IPR043153">
    <property type="entry name" value="DENN_C"/>
</dbReference>
<keyword evidence="3" id="KW-0677">Repeat</keyword>
<feature type="domain" description="RUN" evidence="10">
    <location>
        <begin position="809"/>
        <end position="1117"/>
    </location>
</feature>
<dbReference type="Pfam" id="PF03456">
    <property type="entry name" value="uDENN"/>
    <property type="match status" value="1"/>
</dbReference>
<dbReference type="GO" id="GO:0005085">
    <property type="term" value="F:guanyl-nucleotide exchange factor activity"/>
    <property type="evidence" value="ECO:0007669"/>
    <property type="project" value="InterPro"/>
</dbReference>
<dbReference type="GO" id="GO:0031267">
    <property type="term" value="F:small GTPase binding"/>
    <property type="evidence" value="ECO:0007669"/>
    <property type="project" value="InterPro"/>
</dbReference>
<keyword evidence="12" id="KW-1185">Reference proteome</keyword>
<accession>A0A238C3C3</accession>
<dbReference type="PROSITE" id="PS50095">
    <property type="entry name" value="PLAT"/>
    <property type="match status" value="1"/>
</dbReference>
<evidence type="ECO:0000256" key="1">
    <source>
        <dbReference type="ARBA" id="ARBA00004370"/>
    </source>
</evidence>
<evidence type="ECO:0000256" key="4">
    <source>
        <dbReference type="ARBA" id="ARBA00023136"/>
    </source>
</evidence>
<evidence type="ECO:0000259" key="10">
    <source>
        <dbReference type="PROSITE" id="PS50826"/>
    </source>
</evidence>
<comment type="similarity">
    <text evidence="2">Belongs to the RAB6IP1 family.</text>
</comment>
<dbReference type="SMART" id="SM00800">
    <property type="entry name" value="uDENN"/>
    <property type="match status" value="1"/>
</dbReference>
<feature type="domain" description="PLAT" evidence="8">
    <location>
        <begin position="1122"/>
        <end position="1232"/>
    </location>
</feature>
<protein>
    <submittedName>
        <fullName evidence="11">DENN domain protein</fullName>
    </submittedName>
</protein>
<dbReference type="SUPFAM" id="SSF140741">
    <property type="entry name" value="RUN domain-like"/>
    <property type="match status" value="2"/>
</dbReference>
<dbReference type="InterPro" id="IPR001194">
    <property type="entry name" value="cDENN_dom"/>
</dbReference>
<gene>
    <name evidence="11" type="ORF">X798_01143</name>
</gene>
<proteinExistence type="inferred from homology"/>
<dbReference type="InterPro" id="IPR047278">
    <property type="entry name" value="DEN5A/B"/>
</dbReference>
<sequence>MTSKISSETTTKSTIAQASSTSDLTLVDYFVLVGHDDNALPQAVILIESGGTNNSDAMELLYIPPLERSYVASVLHHFPERRSAYSFPSEIVSVYILLLKKKNPSFLEINFTLCMPKGLKFHTQNDIPPPAIHTFANIREDGSRVNGCSLIYHEEVKDARLCEHMSQLHTEHVRALTARDKASGRAHVPPGTVSGGTHTLLRGNRKNRTKRTSYYDSSNSRLYMAKCICLISRIPFVSAGENLLTALHSLFTSEAQPPPLPLESYIYWILNEVPLPAPGSTLKICLDHIDIVLQRPGPNELPFFDHSIKSLFNLLTIDKFLRLFTCFLLEHQILLCSRSFQRLMLVAESLCSLAFPFRWQLAYVPILPYSQLKFMEAPVPFVMGLCYEDAIAEQIFQGNMCVLDIDSGVLNMPEDVPLLPDRAEFAREVASVLMRYEEQSAILDGEIVRRQIGTAEKDEWYRKRMSRSFDDETLPSMLEEDNSSKRMVSRNDLAPLPFDDVLKQSEVLARVAAIARRAGVSIPFENIQKELQSNDFYTNSPVCREYFKDMKINNAVREVFINRFAWLLYSYEHFVINVACPDLETYFASRESVTNFDKTAFLSDQPNKNLPFLAAFLETQMFTSFIDAKIISQWETTDENLQIFDSRIQTLRTKYGLQMVRTPTYEKAPPCFDSEETIAKREEALDYIVPLPHDLPGTSVKVYDGTFPKLNEAVLKGSFVQSPMSSPWKQRHRRLRPKLLESIIVDGIMTTNKQSSYKSDTPKQIAHQNWKFVEQLLKETKTKTKRMLVEKMGREALQLGHSDAIVNGLEENTLVASFCDLLERIWAHGSVNKQGKSSLWAHILHHQEIEKLGILSHVSTRKNLALTPGVVEIKHELNNEQEYIKQDKKTFVIATDEDSVSELARSIRQQCVDDPHAPGWSLPILRAANFICDKLSSSMNNSMEYSNWKSPAQTADVSSNLVVFGRSRSPQKMSRKGAILHRASSFGDFAPYWTTTGSNMNENIADSSRKKSNSRTGSPDIRQFLAPLSVHIAYDLKNVLRMTDIKTDIGYARAFVRLALERKLLHKHLKTILGNTQLLQQMYKRYAFLRCDDEKEQFLYHVLSLNAAEFNCFTNSFKKTKMQYHVLLVNRNSRSVISCPVWIIITGSLCSTTPIELKQGILDFTFDYRNLGILSTLRIGHGNLNVSNGASPKWFLDYILVRNEITGQSYRFNCGRWFGKGIDDGSLERLLVAEKEPQIGLNERIEECSSERVIKASLKSRTPPRSRSPSINRSEISSRVHLTEIQRQLGEATNALVKYFYTNAEARSRGELTQLLCAPGKGFVSVMVAVFLCGRQDSIWSSRLFRSHYPWDYIEKVYVWFWDLMHMEDAKRLTREQRSLITQACRLVRRISSNTFLGKDGKFQLFILITVRDHILSGLLPLMAWTPITSQIITGCVKRSTNNMEDSSLLIRIGTAVIYAACSILVVFINKILLTNFGFPSFLIVGLGQMAATIIVLRFASLFDIVSIPPFDSSVPFKIFPLPIFYVLNLISGLGGTQRINLPMFTVLRRFSILMTMVLEYVILGVKASYAVKISVALMILGSVIAAVFDLTFDVWGYSMILTNDICTAANSVYMKQKLNAKVLQYINAGNMTVWVVACLLFSFVCGFLLNCSIVLCTHHNSALTTSCVGPIKNLLVTYVGMFSSSDYFFGWNNFIGINISIVGSLLYTYVIFRTKRKSAQQITGILPKEIDEQPQL</sequence>
<dbReference type="PROSITE" id="PS50211">
    <property type="entry name" value="DENN"/>
    <property type="match status" value="1"/>
</dbReference>
<dbReference type="InterPro" id="IPR005113">
    <property type="entry name" value="uDENN_dom"/>
</dbReference>
<evidence type="ECO:0000256" key="7">
    <source>
        <dbReference type="SAM" id="Phobius"/>
    </source>
</evidence>
<dbReference type="Pfam" id="PF02759">
    <property type="entry name" value="RUN"/>
    <property type="match status" value="1"/>
</dbReference>
<evidence type="ECO:0000256" key="2">
    <source>
        <dbReference type="ARBA" id="ARBA00006664"/>
    </source>
</evidence>
<dbReference type="Gene3D" id="3.40.50.11500">
    <property type="match status" value="1"/>
</dbReference>
<feature type="transmembrane region" description="Helical" evidence="7">
    <location>
        <begin position="1595"/>
        <end position="1614"/>
    </location>
</feature>
<dbReference type="Gene3D" id="1.20.58.900">
    <property type="match status" value="2"/>
</dbReference>
<dbReference type="Pfam" id="PF01477">
    <property type="entry name" value="PLAT"/>
    <property type="match status" value="1"/>
</dbReference>
<dbReference type="Proteomes" id="UP000242913">
    <property type="component" value="Unassembled WGS sequence"/>
</dbReference>
<reference evidence="11 12" key="1">
    <citation type="submission" date="2015-12" db="EMBL/GenBank/DDBJ databases">
        <title>Draft genome of the nematode, Onchocerca flexuosa.</title>
        <authorList>
            <person name="Mitreva M."/>
        </authorList>
    </citation>
    <scope>NUCLEOTIDE SEQUENCE [LARGE SCALE GENOMIC DNA]</scope>
    <source>
        <strain evidence="11">Red Deer</strain>
    </source>
</reference>
<comment type="caution">
    <text evidence="5">Lacks conserved residue(s) required for the propagation of feature annotation.</text>
</comment>
<dbReference type="SMART" id="SM00799">
    <property type="entry name" value="DENN"/>
    <property type="match status" value="1"/>
</dbReference>
<dbReference type="Pfam" id="PF03455">
    <property type="entry name" value="dDENN"/>
    <property type="match status" value="1"/>
</dbReference>
<evidence type="ECO:0000313" key="11">
    <source>
        <dbReference type="EMBL" id="OZC11962.1"/>
    </source>
</evidence>
<feature type="transmembrane region" description="Helical" evidence="7">
    <location>
        <begin position="1515"/>
        <end position="1535"/>
    </location>
</feature>
<feature type="transmembrane region" description="Helical" evidence="7">
    <location>
        <begin position="1481"/>
        <end position="1503"/>
    </location>
</feature>
<dbReference type="SMART" id="SM00593">
    <property type="entry name" value="RUN"/>
    <property type="match status" value="1"/>
</dbReference>
<dbReference type="InterPro" id="IPR004012">
    <property type="entry name" value="Run_dom"/>
</dbReference>
<dbReference type="InterPro" id="IPR037516">
    <property type="entry name" value="Tripartite_DENN"/>
</dbReference>
<keyword evidence="7" id="KW-0812">Transmembrane</keyword>
<name>A0A238C3C3_9BILA</name>
<evidence type="ECO:0000259" key="9">
    <source>
        <dbReference type="PROSITE" id="PS50211"/>
    </source>
</evidence>
<feature type="transmembrane region" description="Helical" evidence="7">
    <location>
        <begin position="1692"/>
        <end position="1713"/>
    </location>
</feature>
<dbReference type="Pfam" id="PF03151">
    <property type="entry name" value="TPT"/>
    <property type="match status" value="1"/>
</dbReference>
<feature type="transmembrane region" description="Helical" evidence="7">
    <location>
        <begin position="1449"/>
        <end position="1469"/>
    </location>
</feature>
<dbReference type="EMBL" id="KZ269979">
    <property type="protein sequence ID" value="OZC11962.1"/>
    <property type="molecule type" value="Genomic_DNA"/>
</dbReference>
<dbReference type="PROSITE" id="PS50826">
    <property type="entry name" value="RUN"/>
    <property type="match status" value="1"/>
</dbReference>
<dbReference type="PANTHER" id="PTHR46070">
    <property type="entry name" value="PINSTRIPE, ISOFORM A"/>
    <property type="match status" value="1"/>
</dbReference>
<keyword evidence="4 7" id="KW-0472">Membrane</keyword>
<feature type="transmembrane region" description="Helical" evidence="7">
    <location>
        <begin position="1634"/>
        <end position="1656"/>
    </location>
</feature>
<dbReference type="Gene3D" id="2.60.60.20">
    <property type="entry name" value="PLAT/LH2 domain"/>
    <property type="match status" value="1"/>
</dbReference>
<keyword evidence="7" id="KW-1133">Transmembrane helix</keyword>
<dbReference type="GO" id="GO:0016020">
    <property type="term" value="C:membrane"/>
    <property type="evidence" value="ECO:0007669"/>
    <property type="project" value="UniProtKB-SubCell"/>
</dbReference>
<comment type="subcellular location">
    <subcellularLocation>
        <location evidence="1">Membrane</location>
    </subcellularLocation>
</comment>
<evidence type="ECO:0000256" key="5">
    <source>
        <dbReference type="PROSITE-ProRule" id="PRU00152"/>
    </source>
</evidence>